<feature type="transmembrane region" description="Helical" evidence="2">
    <location>
        <begin position="141"/>
        <end position="159"/>
    </location>
</feature>
<organism evidence="3 4">
    <name type="scientific">Papaver somniferum</name>
    <name type="common">Opium poppy</name>
    <dbReference type="NCBI Taxonomy" id="3469"/>
    <lineage>
        <taxon>Eukaryota</taxon>
        <taxon>Viridiplantae</taxon>
        <taxon>Streptophyta</taxon>
        <taxon>Embryophyta</taxon>
        <taxon>Tracheophyta</taxon>
        <taxon>Spermatophyta</taxon>
        <taxon>Magnoliopsida</taxon>
        <taxon>Ranunculales</taxon>
        <taxon>Papaveraceae</taxon>
        <taxon>Papaveroideae</taxon>
        <taxon>Papaver</taxon>
    </lineage>
</organism>
<dbReference type="Gramene" id="RZC75497">
    <property type="protein sequence ID" value="RZC75497"/>
    <property type="gene ID" value="C5167_050976"/>
</dbReference>
<gene>
    <name evidence="3" type="ORF">C5167_050976</name>
</gene>
<keyword evidence="2" id="KW-1133">Transmembrane helix</keyword>
<evidence type="ECO:0000313" key="4">
    <source>
        <dbReference type="Proteomes" id="UP000316621"/>
    </source>
</evidence>
<sequence>MENHFPKCSTMNRIYALTDLRNRANLNGIRWLRLGGQTYDVVEYLEAGNDGSLLIDAAARNDVQEAAQLLDGYNISLHGDTSTDLDNLTHIAQHAYDEPMSSIAPGDGSNQPPAGYGQRNGSDDQPPILQLREFAIKNRETILNVAIGAIVVIVVYLLSNGSSSK</sequence>
<accession>A0A4Y7KRP5</accession>
<keyword evidence="2" id="KW-0812">Transmembrane</keyword>
<evidence type="ECO:0000256" key="2">
    <source>
        <dbReference type="SAM" id="Phobius"/>
    </source>
</evidence>
<evidence type="ECO:0000313" key="3">
    <source>
        <dbReference type="EMBL" id="RZC75497.1"/>
    </source>
</evidence>
<keyword evidence="4" id="KW-1185">Reference proteome</keyword>
<feature type="region of interest" description="Disordered" evidence="1">
    <location>
        <begin position="99"/>
        <end position="123"/>
    </location>
</feature>
<dbReference type="AlphaFoldDB" id="A0A4Y7KRP5"/>
<dbReference type="EMBL" id="CM010722">
    <property type="protein sequence ID" value="RZC75497.1"/>
    <property type="molecule type" value="Genomic_DNA"/>
</dbReference>
<proteinExistence type="predicted"/>
<evidence type="ECO:0000256" key="1">
    <source>
        <dbReference type="SAM" id="MobiDB-lite"/>
    </source>
</evidence>
<protein>
    <submittedName>
        <fullName evidence="3">Uncharacterized protein</fullName>
    </submittedName>
</protein>
<reference evidence="3 4" key="1">
    <citation type="journal article" date="2018" name="Science">
        <title>The opium poppy genome and morphinan production.</title>
        <authorList>
            <person name="Guo L."/>
            <person name="Winzer T."/>
            <person name="Yang X."/>
            <person name="Li Y."/>
            <person name="Ning Z."/>
            <person name="He Z."/>
            <person name="Teodor R."/>
            <person name="Lu Y."/>
            <person name="Bowser T.A."/>
            <person name="Graham I.A."/>
            <person name="Ye K."/>
        </authorList>
    </citation>
    <scope>NUCLEOTIDE SEQUENCE [LARGE SCALE GENOMIC DNA]</scope>
    <source>
        <strain evidence="4">cv. HN1</strain>
        <tissue evidence="3">Leaves</tissue>
    </source>
</reference>
<dbReference type="Proteomes" id="UP000316621">
    <property type="component" value="Chromosome 8"/>
</dbReference>
<name>A0A4Y7KRP5_PAPSO</name>
<keyword evidence="2" id="KW-0472">Membrane</keyword>